<dbReference type="Proteomes" id="UP000001231">
    <property type="component" value="Chromosome"/>
</dbReference>
<name>C7R841_KANKD</name>
<dbReference type="InParanoid" id="C7R841"/>
<dbReference type="HOGENOM" id="CLU_1254542_0_0_6"/>
<keyword evidence="2" id="KW-1185">Reference proteome</keyword>
<reference evidence="1 2" key="1">
    <citation type="journal article" date="2009" name="Stand. Genomic Sci.">
        <title>Complete genome sequence of Kangiella koreensis type strain (SW-125).</title>
        <authorList>
            <person name="Han C."/>
            <person name="Sikorski J."/>
            <person name="Lapidus A."/>
            <person name="Nolan M."/>
            <person name="Glavina Del Rio T."/>
            <person name="Tice H."/>
            <person name="Cheng J.F."/>
            <person name="Lucas S."/>
            <person name="Chen F."/>
            <person name="Copeland A."/>
            <person name="Ivanova N."/>
            <person name="Mavromatis K."/>
            <person name="Ovchinnikova G."/>
            <person name="Pati A."/>
            <person name="Bruce D."/>
            <person name="Goodwin L."/>
            <person name="Pitluck S."/>
            <person name="Chen A."/>
            <person name="Palaniappan K."/>
            <person name="Land M."/>
            <person name="Hauser L."/>
            <person name="Chang Y.J."/>
            <person name="Jeffries C.D."/>
            <person name="Chain P."/>
            <person name="Saunders E."/>
            <person name="Brettin T."/>
            <person name="Goker M."/>
            <person name="Tindall B.J."/>
            <person name="Bristow J."/>
            <person name="Eisen J.A."/>
            <person name="Markowitz V."/>
            <person name="Hugenholtz P."/>
            <person name="Kyrpides N.C."/>
            <person name="Klenk H.P."/>
            <person name="Detter J.C."/>
        </authorList>
    </citation>
    <scope>NUCLEOTIDE SEQUENCE [LARGE SCALE GENOMIC DNA]</scope>
    <source>
        <strain evidence="2">DSM 16069 / KCTC 12182 / SW-125</strain>
    </source>
</reference>
<evidence type="ECO:0000313" key="1">
    <source>
        <dbReference type="EMBL" id="ACV25823.1"/>
    </source>
</evidence>
<accession>C7R841</accession>
<dbReference type="STRING" id="523791.Kkor_0403"/>
<dbReference type="AlphaFoldDB" id="C7R841"/>
<dbReference type="EMBL" id="CP001707">
    <property type="protein sequence ID" value="ACV25823.1"/>
    <property type="molecule type" value="Genomic_DNA"/>
</dbReference>
<gene>
    <name evidence="1" type="ordered locus">Kkor_0403</name>
</gene>
<sequence>MQENPEEHYERTRSPLELHEYWKTSIEKLDKEDFLLRKDRLRRKYFEELPAIVAIGLHWCRPGLDVSISPHAGSEKYDAEIFINGWLNLNSKIEVVSTIGFCEQLQRESIYKTGKAGGIASTHRRKSNSSKDIEYEVVTRSDEQIIQKIVDTVVSRIEMKEKKGYEGKYMLGVLFEHYKSLHLNEIKVLSEKLESKLNLRNCSFCEIYLVNSYDLGLIKL</sequence>
<proteinExistence type="predicted"/>
<organism evidence="1 2">
    <name type="scientific">Kangiella koreensis (strain DSM 16069 / JCM 12317 / KCTC 12182 / SW-125)</name>
    <dbReference type="NCBI Taxonomy" id="523791"/>
    <lineage>
        <taxon>Bacteria</taxon>
        <taxon>Pseudomonadati</taxon>
        <taxon>Pseudomonadota</taxon>
        <taxon>Gammaproteobacteria</taxon>
        <taxon>Kangiellales</taxon>
        <taxon>Kangiellaceae</taxon>
        <taxon>Kangiella</taxon>
    </lineage>
</organism>
<evidence type="ECO:0000313" key="2">
    <source>
        <dbReference type="Proteomes" id="UP000001231"/>
    </source>
</evidence>
<protein>
    <submittedName>
        <fullName evidence="1">Uncharacterized protein</fullName>
    </submittedName>
</protein>
<dbReference type="KEGG" id="kko:Kkor_0403"/>
<dbReference type="RefSeq" id="WP_012800338.1">
    <property type="nucleotide sequence ID" value="NC_013166.1"/>
</dbReference>